<accession>R0GSD8</accession>
<evidence type="ECO:0000313" key="2">
    <source>
        <dbReference type="Proteomes" id="UP000029121"/>
    </source>
</evidence>
<proteinExistence type="predicted"/>
<name>R0GSD8_9BRAS</name>
<dbReference type="STRING" id="81985.R0GSD8"/>
<organism evidence="1 2">
    <name type="scientific">Capsella rubella</name>
    <dbReference type="NCBI Taxonomy" id="81985"/>
    <lineage>
        <taxon>Eukaryota</taxon>
        <taxon>Viridiplantae</taxon>
        <taxon>Streptophyta</taxon>
        <taxon>Embryophyta</taxon>
        <taxon>Tracheophyta</taxon>
        <taxon>Spermatophyta</taxon>
        <taxon>Magnoliopsida</taxon>
        <taxon>eudicotyledons</taxon>
        <taxon>Gunneridae</taxon>
        <taxon>Pentapetalae</taxon>
        <taxon>rosids</taxon>
        <taxon>malvids</taxon>
        <taxon>Brassicales</taxon>
        <taxon>Brassicaceae</taxon>
        <taxon>Camelineae</taxon>
        <taxon>Capsella</taxon>
    </lineage>
</organism>
<evidence type="ECO:0000313" key="1">
    <source>
        <dbReference type="EMBL" id="EOA38847.1"/>
    </source>
</evidence>
<keyword evidence="2" id="KW-1185">Reference proteome</keyword>
<gene>
    <name evidence="1" type="ORF">CARUB_v10011196mg</name>
</gene>
<dbReference type="Proteomes" id="UP000029121">
    <property type="component" value="Unassembled WGS sequence"/>
</dbReference>
<dbReference type="eggNOG" id="KOG0925">
    <property type="taxonomic scope" value="Eukaryota"/>
</dbReference>
<dbReference type="AlphaFoldDB" id="R0GSD8"/>
<dbReference type="EMBL" id="KB870805">
    <property type="protein sequence ID" value="EOA38847.1"/>
    <property type="molecule type" value="Genomic_DNA"/>
</dbReference>
<protein>
    <submittedName>
        <fullName evidence="1">Uncharacterized protein</fullName>
    </submittedName>
</protein>
<sequence length="138" mass="15664">MMCSLFFSANIVETSLTIDGVVSTYVIEPQRIRVESLLVSPISEAEKSFLQGFIQSSNDLLPQNYPEILGRALHLHDEGNLTMTERLTKQQMLGLDILMIVYHAFKQNIDEDPNWCCENFINNRAMKSAHNVKTLDSS</sequence>
<reference evidence="2" key="1">
    <citation type="journal article" date="2013" name="Nat. Genet.">
        <title>The Capsella rubella genome and the genomic consequences of rapid mating system evolution.</title>
        <authorList>
            <person name="Slotte T."/>
            <person name="Hazzouri K.M."/>
            <person name="Agren J.A."/>
            <person name="Koenig D."/>
            <person name="Maumus F."/>
            <person name="Guo Y.L."/>
            <person name="Steige K."/>
            <person name="Platts A.E."/>
            <person name="Escobar J.S."/>
            <person name="Newman L.K."/>
            <person name="Wang W."/>
            <person name="Mandakova T."/>
            <person name="Vello E."/>
            <person name="Smith L.M."/>
            <person name="Henz S.R."/>
            <person name="Steffen J."/>
            <person name="Takuno S."/>
            <person name="Brandvain Y."/>
            <person name="Coop G."/>
            <person name="Andolfatto P."/>
            <person name="Hu T.T."/>
            <person name="Blanchette M."/>
            <person name="Clark R.M."/>
            <person name="Quesneville H."/>
            <person name="Nordborg M."/>
            <person name="Gaut B.S."/>
            <person name="Lysak M.A."/>
            <person name="Jenkins J."/>
            <person name="Grimwood J."/>
            <person name="Chapman J."/>
            <person name="Prochnik S."/>
            <person name="Shu S."/>
            <person name="Rokhsar D."/>
            <person name="Schmutz J."/>
            <person name="Weigel D."/>
            <person name="Wright S.I."/>
        </authorList>
    </citation>
    <scope>NUCLEOTIDE SEQUENCE [LARGE SCALE GENOMIC DNA]</scope>
    <source>
        <strain evidence="2">cv. Monte Gargano</strain>
    </source>
</reference>